<comment type="pathway">
    <text evidence="3 19">Cofactor biosynthesis; adenosylcobalamin biosynthesis; adenosylcobalamin from cob(II)yrinate a,c-diamide: step 7/7.</text>
</comment>
<evidence type="ECO:0000256" key="3">
    <source>
        <dbReference type="ARBA" id="ARBA00004663"/>
    </source>
</evidence>
<organism evidence="20">
    <name type="scientific">Ignisphaera aggregans</name>
    <dbReference type="NCBI Taxonomy" id="334771"/>
    <lineage>
        <taxon>Archaea</taxon>
        <taxon>Thermoproteota</taxon>
        <taxon>Thermoprotei</taxon>
        <taxon>Desulfurococcales</taxon>
        <taxon>Desulfurococcaceae</taxon>
        <taxon>Ignisphaera</taxon>
    </lineage>
</organism>
<keyword evidence="11 19" id="KW-0460">Magnesium</keyword>
<dbReference type="EC" id="2.7.8.26" evidence="5 19"/>
<dbReference type="GO" id="GO:0051073">
    <property type="term" value="F:adenosylcobinamide-GDP ribazoletransferase activity"/>
    <property type="evidence" value="ECO:0007669"/>
    <property type="project" value="UniProtKB-UniRule"/>
</dbReference>
<evidence type="ECO:0000256" key="10">
    <source>
        <dbReference type="ARBA" id="ARBA00022692"/>
    </source>
</evidence>
<dbReference type="GO" id="GO:0005886">
    <property type="term" value="C:plasma membrane"/>
    <property type="evidence" value="ECO:0007669"/>
    <property type="project" value="UniProtKB-SubCell"/>
</dbReference>
<evidence type="ECO:0000313" key="20">
    <source>
        <dbReference type="EMBL" id="HGN36623.1"/>
    </source>
</evidence>
<reference evidence="20" key="1">
    <citation type="journal article" date="2020" name="mSystems">
        <title>Genome- and Community-Level Interaction Insights into Carbon Utilization and Element Cycling Functions of Hydrothermarchaeota in Hydrothermal Sediment.</title>
        <authorList>
            <person name="Zhou Z."/>
            <person name="Liu Y."/>
            <person name="Xu W."/>
            <person name="Pan J."/>
            <person name="Luo Z.H."/>
            <person name="Li M."/>
        </authorList>
    </citation>
    <scope>NUCLEOTIDE SEQUENCE [LARGE SCALE GENOMIC DNA]</scope>
    <source>
        <strain evidence="20">SpSt-618</strain>
    </source>
</reference>
<evidence type="ECO:0000256" key="11">
    <source>
        <dbReference type="ARBA" id="ARBA00022842"/>
    </source>
</evidence>
<dbReference type="UniPathway" id="UPA00148">
    <property type="reaction ID" value="UER00238"/>
</dbReference>
<name>A0A7J3I7M7_9CREN</name>
<dbReference type="PANTHER" id="PTHR34148:SF1">
    <property type="entry name" value="ADENOSYLCOBINAMIDE-GDP RIBAZOLETRANSFERASE"/>
    <property type="match status" value="1"/>
</dbReference>
<evidence type="ECO:0000256" key="6">
    <source>
        <dbReference type="ARBA" id="ARBA00015850"/>
    </source>
</evidence>
<dbReference type="InterPro" id="IPR003805">
    <property type="entry name" value="CobS"/>
</dbReference>
<feature type="transmembrane region" description="Helical" evidence="19">
    <location>
        <begin position="209"/>
        <end position="227"/>
    </location>
</feature>
<feature type="transmembrane region" description="Helical" evidence="19">
    <location>
        <begin position="113"/>
        <end position="133"/>
    </location>
</feature>
<comment type="similarity">
    <text evidence="4 19">Belongs to the CobS family.</text>
</comment>
<feature type="transmembrane region" description="Helical" evidence="19">
    <location>
        <begin position="139"/>
        <end position="165"/>
    </location>
</feature>
<keyword evidence="8 19" id="KW-0169">Cobalamin biosynthesis</keyword>
<evidence type="ECO:0000256" key="2">
    <source>
        <dbReference type="ARBA" id="ARBA00004651"/>
    </source>
</evidence>
<evidence type="ECO:0000256" key="19">
    <source>
        <dbReference type="HAMAP-Rule" id="MF_00719"/>
    </source>
</evidence>
<keyword evidence="13 19" id="KW-0472">Membrane</keyword>
<accession>A0A7J3I7M7</accession>
<evidence type="ECO:0000256" key="15">
    <source>
        <dbReference type="ARBA" id="ARBA00032605"/>
    </source>
</evidence>
<dbReference type="PANTHER" id="PTHR34148">
    <property type="entry name" value="ADENOSYLCOBINAMIDE-GDP RIBAZOLETRANSFERASE"/>
    <property type="match status" value="1"/>
</dbReference>
<comment type="caution">
    <text evidence="20">The sequence shown here is derived from an EMBL/GenBank/DDBJ whole genome shotgun (WGS) entry which is preliminary data.</text>
</comment>
<proteinExistence type="inferred from homology"/>
<keyword evidence="12 19" id="KW-1133">Transmembrane helix</keyword>
<dbReference type="HAMAP" id="MF_00719">
    <property type="entry name" value="CobS"/>
    <property type="match status" value="1"/>
</dbReference>
<evidence type="ECO:0000256" key="14">
    <source>
        <dbReference type="ARBA" id="ARBA00025228"/>
    </source>
</evidence>
<comment type="catalytic activity">
    <reaction evidence="18 19">
        <text>alpha-ribazole 5'-phosphate + adenosylcob(III)inamide-GDP = adenosylcob(III)alamin 5'-phosphate + GMP + H(+)</text>
        <dbReference type="Rhea" id="RHEA:23560"/>
        <dbReference type="ChEBI" id="CHEBI:15378"/>
        <dbReference type="ChEBI" id="CHEBI:57918"/>
        <dbReference type="ChEBI" id="CHEBI:58115"/>
        <dbReference type="ChEBI" id="CHEBI:60487"/>
        <dbReference type="ChEBI" id="CHEBI:60493"/>
        <dbReference type="EC" id="2.7.8.26"/>
    </reaction>
</comment>
<evidence type="ECO:0000256" key="18">
    <source>
        <dbReference type="ARBA" id="ARBA00049504"/>
    </source>
</evidence>
<evidence type="ECO:0000256" key="4">
    <source>
        <dbReference type="ARBA" id="ARBA00010561"/>
    </source>
</evidence>
<comment type="cofactor">
    <cofactor evidence="1 19">
        <name>Mg(2+)</name>
        <dbReference type="ChEBI" id="CHEBI:18420"/>
    </cofactor>
</comment>
<dbReference type="GO" id="GO:0008818">
    <property type="term" value="F:cobalamin 5'-phosphate synthase activity"/>
    <property type="evidence" value="ECO:0007669"/>
    <property type="project" value="UniProtKB-UniRule"/>
</dbReference>
<gene>
    <name evidence="19" type="primary">cobS</name>
    <name evidence="20" type="ORF">ENT87_03630</name>
</gene>
<dbReference type="Pfam" id="PF02654">
    <property type="entry name" value="CobS"/>
    <property type="match status" value="1"/>
</dbReference>
<evidence type="ECO:0000256" key="7">
    <source>
        <dbReference type="ARBA" id="ARBA00022475"/>
    </source>
</evidence>
<sequence length="259" mass="28547">MKWKSVFKGLKSLLALLTTIPTGNSSIEYAAQYFYLIPVIGLVEGAIVSFLIWSLYVLGIHNAIISILYIFFHLMVTGGIHFDGYADYSDVIGSHRTGEYAIKILKDPRRGTFSIISITLNLLISSASMYIMLGSGSSVYASLLRLVVIYVASAEAMYITAFFGIEEPYNGLGRRFVISAKISANFIKNIITFLAIYLSILVFTHIEVFMPISAILITLLIAVITVSDAKKRLGFINGDIIGFSYETTRVVCMVIATCV</sequence>
<feature type="transmembrane region" description="Helical" evidence="19">
    <location>
        <begin position="46"/>
        <end position="72"/>
    </location>
</feature>
<dbReference type="AlphaFoldDB" id="A0A7J3I7M7"/>
<evidence type="ECO:0000256" key="13">
    <source>
        <dbReference type="ARBA" id="ARBA00023136"/>
    </source>
</evidence>
<protein>
    <recommendedName>
        <fullName evidence="6 19">Adenosylcobinamide-GDP ribazoletransferase</fullName>
        <ecNumber evidence="5 19">2.7.8.26</ecNumber>
    </recommendedName>
    <alternativeName>
        <fullName evidence="16 19">Cobalamin synthase</fullName>
    </alternativeName>
    <alternativeName>
        <fullName evidence="15 19">Cobalamin-5'-phosphate synthase</fullName>
    </alternativeName>
</protein>
<evidence type="ECO:0000256" key="16">
    <source>
        <dbReference type="ARBA" id="ARBA00032853"/>
    </source>
</evidence>
<evidence type="ECO:0000256" key="12">
    <source>
        <dbReference type="ARBA" id="ARBA00022989"/>
    </source>
</evidence>
<comment type="catalytic activity">
    <reaction evidence="17 19">
        <text>alpha-ribazole + adenosylcob(III)inamide-GDP = adenosylcob(III)alamin + GMP + H(+)</text>
        <dbReference type="Rhea" id="RHEA:16049"/>
        <dbReference type="ChEBI" id="CHEBI:10329"/>
        <dbReference type="ChEBI" id="CHEBI:15378"/>
        <dbReference type="ChEBI" id="CHEBI:18408"/>
        <dbReference type="ChEBI" id="CHEBI:58115"/>
        <dbReference type="ChEBI" id="CHEBI:60487"/>
        <dbReference type="EC" id="2.7.8.26"/>
    </reaction>
</comment>
<keyword evidence="10 19" id="KW-0812">Transmembrane</keyword>
<evidence type="ECO:0000256" key="5">
    <source>
        <dbReference type="ARBA" id="ARBA00013200"/>
    </source>
</evidence>
<keyword evidence="7 19" id="KW-1003">Cell membrane</keyword>
<comment type="function">
    <text evidence="14 19">Joins adenosylcobinamide-GDP and alpha-ribazole to generate adenosylcobalamin (Ado-cobalamin). Also synthesizes adenosylcobalamin 5'-phosphate from adenosylcobinamide-GDP and alpha-ribazole 5'-phosphate.</text>
</comment>
<comment type="subcellular location">
    <subcellularLocation>
        <location evidence="2 19">Cell membrane</location>
        <topology evidence="2 19">Multi-pass membrane protein</topology>
    </subcellularLocation>
</comment>
<dbReference type="EMBL" id="DTAI01000104">
    <property type="protein sequence ID" value="HGN36623.1"/>
    <property type="molecule type" value="Genomic_DNA"/>
</dbReference>
<keyword evidence="9 19" id="KW-0808">Transferase</keyword>
<evidence type="ECO:0000256" key="1">
    <source>
        <dbReference type="ARBA" id="ARBA00001946"/>
    </source>
</evidence>
<evidence type="ECO:0000256" key="9">
    <source>
        <dbReference type="ARBA" id="ARBA00022679"/>
    </source>
</evidence>
<evidence type="ECO:0000256" key="17">
    <source>
        <dbReference type="ARBA" id="ARBA00048623"/>
    </source>
</evidence>
<feature type="transmembrane region" description="Helical" evidence="19">
    <location>
        <begin position="186"/>
        <end position="203"/>
    </location>
</feature>
<evidence type="ECO:0000256" key="8">
    <source>
        <dbReference type="ARBA" id="ARBA00022573"/>
    </source>
</evidence>
<dbReference type="GO" id="GO:0009236">
    <property type="term" value="P:cobalamin biosynthetic process"/>
    <property type="evidence" value="ECO:0007669"/>
    <property type="project" value="UniProtKB-UniRule"/>
</dbReference>